<proteinExistence type="inferred from homology"/>
<evidence type="ECO:0000259" key="2">
    <source>
        <dbReference type="Pfam" id="PF01205"/>
    </source>
</evidence>
<dbReference type="GO" id="GO:0005737">
    <property type="term" value="C:cytoplasm"/>
    <property type="evidence" value="ECO:0007669"/>
    <property type="project" value="TreeGrafter"/>
</dbReference>
<dbReference type="RefSeq" id="WP_023929018.1">
    <property type="nucleotide sequence ID" value="NZ_KI669458.1"/>
</dbReference>
<dbReference type="PANTHER" id="PTHR16301:SF20">
    <property type="entry name" value="IMPACT FAMILY MEMBER YIGZ"/>
    <property type="match status" value="1"/>
</dbReference>
<dbReference type="InterPro" id="IPR023582">
    <property type="entry name" value="Impact"/>
</dbReference>
<dbReference type="PANTHER" id="PTHR16301">
    <property type="entry name" value="IMPACT-RELATED"/>
    <property type="match status" value="1"/>
</dbReference>
<dbReference type="GO" id="GO:0006446">
    <property type="term" value="P:regulation of translational initiation"/>
    <property type="evidence" value="ECO:0007669"/>
    <property type="project" value="TreeGrafter"/>
</dbReference>
<comment type="caution">
    <text evidence="3">The sequence shown here is derived from an EMBL/GenBank/DDBJ whole genome shotgun (WGS) entry which is preliminary data.</text>
</comment>
<dbReference type="PROSITE" id="PS00910">
    <property type="entry name" value="UPF0029"/>
    <property type="match status" value="1"/>
</dbReference>
<evidence type="ECO:0000313" key="3">
    <source>
        <dbReference type="EMBL" id="ETD27222.1"/>
    </source>
</evidence>
<dbReference type="Gene3D" id="3.30.230.30">
    <property type="entry name" value="Impact, N-terminal domain"/>
    <property type="match status" value="1"/>
</dbReference>
<organism evidence="3 4">
    <name type="scientific">Helicobacter canis NCTC 12740</name>
    <dbReference type="NCBI Taxonomy" id="1357399"/>
    <lineage>
        <taxon>Bacteria</taxon>
        <taxon>Pseudomonadati</taxon>
        <taxon>Campylobacterota</taxon>
        <taxon>Epsilonproteobacteria</taxon>
        <taxon>Campylobacterales</taxon>
        <taxon>Helicobacteraceae</taxon>
        <taxon>Helicobacter</taxon>
    </lineage>
</organism>
<evidence type="ECO:0000313" key="4">
    <source>
        <dbReference type="Proteomes" id="UP000018688"/>
    </source>
</evidence>
<reference evidence="3 4" key="1">
    <citation type="submission" date="2013-10" db="EMBL/GenBank/DDBJ databases">
        <title>The Genome Sequence of Helicobacter canis NCTC 12740.</title>
        <authorList>
            <consortium name="The Broad Institute Genomics Platform"/>
            <person name="Earl A."/>
            <person name="Fox J.G."/>
            <person name="Shen Z."/>
            <person name="Young S.K."/>
            <person name="Zeng Q."/>
            <person name="Gargeya S."/>
            <person name="Fitzgerald M."/>
            <person name="Abouelleil A."/>
            <person name="Alvarado L."/>
            <person name="Chapman S.B."/>
            <person name="Gainer-Dewar J."/>
            <person name="Goldberg J."/>
            <person name="Griggs A."/>
            <person name="Gujja S."/>
            <person name="Hansen M."/>
            <person name="Howarth C."/>
            <person name="Imamovic A."/>
            <person name="Ireland A."/>
            <person name="Larimer J."/>
            <person name="McCowan C."/>
            <person name="Murphy C."/>
            <person name="Pearson M."/>
            <person name="Poon T.W."/>
            <person name="Priest M."/>
            <person name="Roberts A."/>
            <person name="Saif S."/>
            <person name="Shea T."/>
            <person name="Sykes S."/>
            <person name="Wortman J."/>
            <person name="Nusbaum C."/>
            <person name="Birren B."/>
        </authorList>
    </citation>
    <scope>NUCLEOTIDE SEQUENCE [LARGE SCALE GENOMIC DNA]</scope>
    <source>
        <strain evidence="3 4">NCTC 12740</strain>
    </source>
</reference>
<sequence>MQTIDKDSSSKLESSLESMYECKGSKFLGFALHSSELDSTLGALRAAHPKAVHFVYALRAYQGGQVVERSSDDGEPKGSSGVPVLNVLRGWEMIECGIVVVRYFGGVKLGVGGLVRAYTQAAKLALESAKDLGWVVPYIKCGERAVCVGYGELRAMHYRIKKLGLRVCGEEFEANGVILHIQGDMEALQKLESRF</sequence>
<name>V8CJF1_9HELI</name>
<dbReference type="SUPFAM" id="SSF54211">
    <property type="entry name" value="Ribosomal protein S5 domain 2-like"/>
    <property type="match status" value="1"/>
</dbReference>
<dbReference type="InterPro" id="IPR020569">
    <property type="entry name" value="UPF0029_Impact_CS"/>
</dbReference>
<dbReference type="STRING" id="1357399.HMPREF2087_00130"/>
<dbReference type="EMBL" id="AZJJ01000001">
    <property type="protein sequence ID" value="ETD27222.1"/>
    <property type="molecule type" value="Genomic_DNA"/>
</dbReference>
<dbReference type="HOGENOM" id="CLU_083552_1_2_7"/>
<dbReference type="InterPro" id="IPR020568">
    <property type="entry name" value="Ribosomal_Su5_D2-typ_SF"/>
</dbReference>
<keyword evidence="4" id="KW-1185">Reference proteome</keyword>
<dbReference type="eggNOG" id="COG1739">
    <property type="taxonomic scope" value="Bacteria"/>
</dbReference>
<dbReference type="AlphaFoldDB" id="V8CJF1"/>
<protein>
    <recommendedName>
        <fullName evidence="2">Impact N-terminal domain-containing protein</fullName>
    </recommendedName>
</protein>
<evidence type="ECO:0000256" key="1">
    <source>
        <dbReference type="ARBA" id="ARBA00007665"/>
    </source>
</evidence>
<gene>
    <name evidence="3" type="ORF">HMPREF2087_00130</name>
</gene>
<dbReference type="InterPro" id="IPR036956">
    <property type="entry name" value="Impact_N_sf"/>
</dbReference>
<comment type="similarity">
    <text evidence="1">Belongs to the IMPACT family.</text>
</comment>
<dbReference type="Proteomes" id="UP000018688">
    <property type="component" value="Unassembled WGS sequence"/>
</dbReference>
<dbReference type="OrthoDB" id="9813771at2"/>
<dbReference type="PATRIC" id="fig|1357399.3.peg.134"/>
<dbReference type="InterPro" id="IPR001498">
    <property type="entry name" value="Impact_N"/>
</dbReference>
<feature type="domain" description="Impact N-terminal" evidence="2">
    <location>
        <begin position="23"/>
        <end position="126"/>
    </location>
</feature>
<dbReference type="Pfam" id="PF01205">
    <property type="entry name" value="Impact_N"/>
    <property type="match status" value="1"/>
</dbReference>
<accession>V8CJF1</accession>